<keyword evidence="5" id="KW-1003">Cell membrane</keyword>
<organism evidence="20 21">
    <name type="scientific">Rousettus aegyptiacus</name>
    <name type="common">Egyptian fruit bat</name>
    <name type="synonym">Pteropus aegyptiacus</name>
    <dbReference type="NCBI Taxonomy" id="9407"/>
    <lineage>
        <taxon>Eukaryota</taxon>
        <taxon>Metazoa</taxon>
        <taxon>Chordata</taxon>
        <taxon>Craniata</taxon>
        <taxon>Vertebrata</taxon>
        <taxon>Euteleostomi</taxon>
        <taxon>Mammalia</taxon>
        <taxon>Eutheria</taxon>
        <taxon>Laurasiatheria</taxon>
        <taxon>Chiroptera</taxon>
        <taxon>Yinpterochiroptera</taxon>
        <taxon>Pteropodoidea</taxon>
        <taxon>Pteropodidae</taxon>
        <taxon>Rousettinae</taxon>
        <taxon>Rousettus</taxon>
    </lineage>
</organism>
<evidence type="ECO:0000256" key="15">
    <source>
        <dbReference type="SAM" id="MobiDB-lite"/>
    </source>
</evidence>
<comment type="similarity">
    <text evidence="3">Belongs to the SLITRK family.</text>
</comment>
<evidence type="ECO:0000256" key="13">
    <source>
        <dbReference type="ARBA" id="ARBA00023157"/>
    </source>
</evidence>
<evidence type="ECO:0000256" key="8">
    <source>
        <dbReference type="ARBA" id="ARBA00022729"/>
    </source>
</evidence>
<name>A0A7J8IM56_ROUAE</name>
<dbReference type="InterPro" id="IPR000372">
    <property type="entry name" value="LRRNT"/>
</dbReference>
<feature type="signal peptide" evidence="17">
    <location>
        <begin position="1"/>
        <end position="26"/>
    </location>
</feature>
<evidence type="ECO:0000256" key="7">
    <source>
        <dbReference type="ARBA" id="ARBA00022692"/>
    </source>
</evidence>
<keyword evidence="12 16" id="KW-0472">Membrane</keyword>
<evidence type="ECO:0000256" key="17">
    <source>
        <dbReference type="SAM" id="SignalP"/>
    </source>
</evidence>
<evidence type="ECO:0000313" key="21">
    <source>
        <dbReference type="Proteomes" id="UP000593571"/>
    </source>
</evidence>
<keyword evidence="11" id="KW-0406">Ion transport</keyword>
<keyword evidence="6" id="KW-0433">Leucine-rich repeat</keyword>
<evidence type="ECO:0000256" key="4">
    <source>
        <dbReference type="ARBA" id="ARBA00022448"/>
    </source>
</evidence>
<dbReference type="InterPro" id="IPR000483">
    <property type="entry name" value="Cys-rich_flank_reg_C"/>
</dbReference>
<evidence type="ECO:0000256" key="1">
    <source>
        <dbReference type="ARBA" id="ARBA00004162"/>
    </source>
</evidence>
<dbReference type="InterPro" id="IPR003591">
    <property type="entry name" value="Leu-rich_rpt_typical-subtyp"/>
</dbReference>
<evidence type="ECO:0000256" key="2">
    <source>
        <dbReference type="ARBA" id="ARBA00004479"/>
    </source>
</evidence>
<dbReference type="OrthoDB" id="676979at2759"/>
<keyword evidence="8 17" id="KW-0732">Signal</keyword>
<evidence type="ECO:0000256" key="6">
    <source>
        <dbReference type="ARBA" id="ARBA00022614"/>
    </source>
</evidence>
<dbReference type="FunFam" id="3.80.10.10:FF:000015">
    <property type="entry name" value="Leucine rich repeat containing 38"/>
    <property type="match status" value="1"/>
</dbReference>
<accession>A0A7J8IM56</accession>
<dbReference type="Pfam" id="PF13855">
    <property type="entry name" value="LRR_8"/>
    <property type="match status" value="2"/>
</dbReference>
<feature type="domain" description="LRRNT" evidence="18">
    <location>
        <begin position="39"/>
        <end position="72"/>
    </location>
</feature>
<evidence type="ECO:0000256" key="9">
    <source>
        <dbReference type="ARBA" id="ARBA00022737"/>
    </source>
</evidence>
<gene>
    <name evidence="20" type="ORF">HJG63_012692</name>
</gene>
<feature type="compositionally biased region" description="Low complexity" evidence="15">
    <location>
        <begin position="303"/>
        <end position="325"/>
    </location>
</feature>
<comment type="caution">
    <text evidence="20">The sequence shown here is derived from an EMBL/GenBank/DDBJ whole genome shotgun (WGS) entry which is preliminary data.</text>
</comment>
<keyword evidence="14" id="KW-0407">Ion channel</keyword>
<keyword evidence="13" id="KW-1015">Disulfide bond</keyword>
<sequence>MLSLSFLLRRLWPLLLLLLSSWPVWAQEPATATPTDGPDCPEACACAPGGQANCSGRALPAVPAGLSRRVRALQLDHNRVRALPPGAFVGAGALQRLDLRENGLRWVHPRAFWGLGALQQLDLSANQLETLAPGTFASLRVLRALSLADNRLACLEPATLGALPLLRALSLQDNELSALKPGLLAGLPALDALRLRGNPWVCGCALRPLCAWLRRHPRPAPEAETLLCVSPGRLTLSPLTALPDTAFSHCGLPLTPWDLAVVYAVGPVCFLASMAACLALGSVLTACRARRRRAAARRRPRRPLNSSPSPASPANPGSPAATAQV</sequence>
<evidence type="ECO:0000256" key="16">
    <source>
        <dbReference type="SAM" id="Phobius"/>
    </source>
</evidence>
<dbReference type="AlphaFoldDB" id="A0A7J8IM56"/>
<dbReference type="GO" id="GO:0005886">
    <property type="term" value="C:plasma membrane"/>
    <property type="evidence" value="ECO:0007669"/>
    <property type="project" value="UniProtKB-SubCell"/>
</dbReference>
<dbReference type="GO" id="GO:0071805">
    <property type="term" value="P:potassium ion transmembrane transport"/>
    <property type="evidence" value="ECO:0007669"/>
    <property type="project" value="UniProtKB-ARBA"/>
</dbReference>
<keyword evidence="7 16" id="KW-0812">Transmembrane</keyword>
<dbReference type="GO" id="GO:0051965">
    <property type="term" value="P:positive regulation of synapse assembly"/>
    <property type="evidence" value="ECO:0007669"/>
    <property type="project" value="TreeGrafter"/>
</dbReference>
<dbReference type="GO" id="GO:0007409">
    <property type="term" value="P:axonogenesis"/>
    <property type="evidence" value="ECO:0007669"/>
    <property type="project" value="TreeGrafter"/>
</dbReference>
<protein>
    <submittedName>
        <fullName evidence="20">Leucine rich repeat containing 26</fullName>
    </submittedName>
</protein>
<keyword evidence="10 16" id="KW-1133">Transmembrane helix</keyword>
<dbReference type="SUPFAM" id="SSF52058">
    <property type="entry name" value="L domain-like"/>
    <property type="match status" value="1"/>
</dbReference>
<reference evidence="20 21" key="1">
    <citation type="journal article" date="2020" name="Nature">
        <title>Six reference-quality genomes reveal evolution of bat adaptations.</title>
        <authorList>
            <person name="Jebb D."/>
            <person name="Huang Z."/>
            <person name="Pippel M."/>
            <person name="Hughes G.M."/>
            <person name="Lavrichenko K."/>
            <person name="Devanna P."/>
            <person name="Winkler S."/>
            <person name="Jermiin L.S."/>
            <person name="Skirmuntt E.C."/>
            <person name="Katzourakis A."/>
            <person name="Burkitt-Gray L."/>
            <person name="Ray D.A."/>
            <person name="Sullivan K.A.M."/>
            <person name="Roscito J.G."/>
            <person name="Kirilenko B.M."/>
            <person name="Davalos L.M."/>
            <person name="Corthals A.P."/>
            <person name="Power M.L."/>
            <person name="Jones G."/>
            <person name="Ransome R.D."/>
            <person name="Dechmann D.K.N."/>
            <person name="Locatelli A.G."/>
            <person name="Puechmaille S.J."/>
            <person name="Fedrigo O."/>
            <person name="Jarvis E.D."/>
            <person name="Hiller M."/>
            <person name="Vernes S.C."/>
            <person name="Myers E.W."/>
            <person name="Teeling E.C."/>
        </authorList>
    </citation>
    <scope>NUCLEOTIDE SEQUENCE [LARGE SCALE GENOMIC DNA]</scope>
    <source>
        <strain evidence="20">MRouAeg1</strain>
        <tissue evidence="20">Muscle</tissue>
    </source>
</reference>
<dbReference type="SMART" id="SM00013">
    <property type="entry name" value="LRRNT"/>
    <property type="match status" value="1"/>
</dbReference>
<keyword evidence="4" id="KW-0813">Transport</keyword>
<evidence type="ECO:0000256" key="14">
    <source>
        <dbReference type="ARBA" id="ARBA00023303"/>
    </source>
</evidence>
<dbReference type="SMART" id="SM00082">
    <property type="entry name" value="LRRCT"/>
    <property type="match status" value="1"/>
</dbReference>
<comment type="subcellular location">
    <subcellularLocation>
        <location evidence="1">Cell membrane</location>
        <topology evidence="1">Single-pass membrane protein</topology>
    </subcellularLocation>
    <subcellularLocation>
        <location evidence="2">Membrane</location>
        <topology evidence="2">Single-pass type I membrane protein</topology>
    </subcellularLocation>
</comment>
<evidence type="ECO:0000256" key="5">
    <source>
        <dbReference type="ARBA" id="ARBA00022475"/>
    </source>
</evidence>
<proteinExistence type="inferred from homology"/>
<evidence type="ECO:0000256" key="11">
    <source>
        <dbReference type="ARBA" id="ARBA00023065"/>
    </source>
</evidence>
<dbReference type="PANTHER" id="PTHR45773">
    <property type="entry name" value="SLIT AND NTRK-LIKE PROTEIN 4-RELATED"/>
    <property type="match status" value="1"/>
</dbReference>
<evidence type="ECO:0000256" key="12">
    <source>
        <dbReference type="ARBA" id="ARBA00023136"/>
    </source>
</evidence>
<keyword evidence="21" id="KW-1185">Reference proteome</keyword>
<dbReference type="InterPro" id="IPR001611">
    <property type="entry name" value="Leu-rich_rpt"/>
</dbReference>
<evidence type="ECO:0000256" key="10">
    <source>
        <dbReference type="ARBA" id="ARBA00022989"/>
    </source>
</evidence>
<dbReference type="PANTHER" id="PTHR45773:SF5">
    <property type="entry name" value="SLIT AND NTRK-LIKE PROTEIN 5"/>
    <property type="match status" value="1"/>
</dbReference>
<dbReference type="InterPro" id="IPR032675">
    <property type="entry name" value="LRR_dom_sf"/>
</dbReference>
<feature type="chain" id="PRO_5029596348" evidence="17">
    <location>
        <begin position="27"/>
        <end position="325"/>
    </location>
</feature>
<dbReference type="Gene3D" id="3.80.10.10">
    <property type="entry name" value="Ribonuclease Inhibitor"/>
    <property type="match status" value="1"/>
</dbReference>
<feature type="region of interest" description="Disordered" evidence="15">
    <location>
        <begin position="294"/>
        <end position="325"/>
    </location>
</feature>
<evidence type="ECO:0000313" key="20">
    <source>
        <dbReference type="EMBL" id="KAF6485736.1"/>
    </source>
</evidence>
<dbReference type="EMBL" id="JACASE010000003">
    <property type="protein sequence ID" value="KAF6485736.1"/>
    <property type="molecule type" value="Genomic_DNA"/>
</dbReference>
<feature type="transmembrane region" description="Helical" evidence="16">
    <location>
        <begin position="260"/>
        <end position="287"/>
    </location>
</feature>
<evidence type="ECO:0000256" key="3">
    <source>
        <dbReference type="ARBA" id="ARBA00010439"/>
    </source>
</evidence>
<evidence type="ECO:0000259" key="19">
    <source>
        <dbReference type="SMART" id="SM00082"/>
    </source>
</evidence>
<keyword evidence="9" id="KW-0677">Repeat</keyword>
<feature type="domain" description="LRRCT" evidence="19">
    <location>
        <begin position="198"/>
        <end position="251"/>
    </location>
</feature>
<evidence type="ECO:0000259" key="18">
    <source>
        <dbReference type="SMART" id="SM00013"/>
    </source>
</evidence>
<dbReference type="SMART" id="SM00369">
    <property type="entry name" value="LRR_TYP"/>
    <property type="match status" value="5"/>
</dbReference>
<dbReference type="Proteomes" id="UP000593571">
    <property type="component" value="Unassembled WGS sequence"/>
</dbReference>